<proteinExistence type="predicted"/>
<reference evidence="3 4" key="1">
    <citation type="submission" date="2024-04" db="EMBL/GenBank/DDBJ databases">
        <title>Isolation of an actinomycete strain from pig manure.</title>
        <authorList>
            <person name="Gong T."/>
            <person name="Yu Z."/>
            <person name="An M."/>
            <person name="Wei C."/>
            <person name="Yang W."/>
            <person name="Liu L."/>
        </authorList>
    </citation>
    <scope>NUCLEOTIDE SEQUENCE [LARGE SCALE GENOMIC DNA]</scope>
    <source>
        <strain evidence="3 4">ZF39</strain>
    </source>
</reference>
<protein>
    <submittedName>
        <fullName evidence="3">Uncharacterized protein</fullName>
    </submittedName>
</protein>
<evidence type="ECO:0000313" key="3">
    <source>
        <dbReference type="EMBL" id="XAN08760.1"/>
    </source>
</evidence>
<accession>A0ABZ3FSN8</accession>
<organism evidence="3 4">
    <name type="scientific">Ammonicoccus fulvus</name>
    <dbReference type="NCBI Taxonomy" id="3138240"/>
    <lineage>
        <taxon>Bacteria</taxon>
        <taxon>Bacillati</taxon>
        <taxon>Actinomycetota</taxon>
        <taxon>Actinomycetes</taxon>
        <taxon>Propionibacteriales</taxon>
        <taxon>Propionibacteriaceae</taxon>
        <taxon>Ammonicoccus</taxon>
    </lineage>
</organism>
<keyword evidence="2" id="KW-0812">Transmembrane</keyword>
<feature type="compositionally biased region" description="Pro residues" evidence="1">
    <location>
        <begin position="75"/>
        <end position="97"/>
    </location>
</feature>
<keyword evidence="2" id="KW-1133">Transmembrane helix</keyword>
<keyword evidence="4" id="KW-1185">Reference proteome</keyword>
<evidence type="ECO:0000256" key="2">
    <source>
        <dbReference type="SAM" id="Phobius"/>
    </source>
</evidence>
<feature type="transmembrane region" description="Helical" evidence="2">
    <location>
        <begin position="157"/>
        <end position="182"/>
    </location>
</feature>
<dbReference type="RefSeq" id="WP_425310189.1">
    <property type="nucleotide sequence ID" value="NZ_CP154795.1"/>
</dbReference>
<feature type="compositionally biased region" description="Basic residues" evidence="1">
    <location>
        <begin position="113"/>
        <end position="123"/>
    </location>
</feature>
<keyword evidence="2" id="KW-0472">Membrane</keyword>
<feature type="compositionally biased region" description="Low complexity" evidence="1">
    <location>
        <begin position="17"/>
        <end position="26"/>
    </location>
</feature>
<dbReference type="EMBL" id="CP154795">
    <property type="protein sequence ID" value="XAN08760.1"/>
    <property type="molecule type" value="Genomic_DNA"/>
</dbReference>
<evidence type="ECO:0000256" key="1">
    <source>
        <dbReference type="SAM" id="MobiDB-lite"/>
    </source>
</evidence>
<evidence type="ECO:0000313" key="4">
    <source>
        <dbReference type="Proteomes" id="UP001442841"/>
    </source>
</evidence>
<feature type="compositionally biased region" description="Basic and acidic residues" evidence="1">
    <location>
        <begin position="133"/>
        <end position="145"/>
    </location>
</feature>
<name>A0ABZ3FSN8_9ACTN</name>
<sequence length="583" mass="61312">MSMDEDATDSSPPRGTPTPGQQTPVGRPEETPAVQARRDGGTAPRATNERPTAPEGSGSAPTKPRAVEQGRPTAFTPPPTRPNPAPQPGDVPEPSAPDRPINPFEPRPEDRKKSKRHTRRTKKSAPEAPAGRRVAEPEPGLGERLKKVRQPLGGRNITALTVAGVAVVAIIALIASTALWWFNRDTEVATEPGTEMSATPGPVLGAGQMLSETMALTIDPARSWQKTHDEAGVNESSPQIACIGPQAKDQPIPQITQLRGLSANGDDRTAALHRADAYATAEEAQQVFEFRSAELGACTDTPLYVEKGLNVTGLGDEALGVRVVLQDTKSEYHSVVLVRTGRVVNLLDVARAGAAVDMTSEAKALGQSINRQCGPALGLCMAPTVTVTDGLPPAGGAEPGFLTSGDIPRISPGSGTWRGNPLAASVDVQDGSSCEAVDFGSIGGTGVTRQMRTYLLRNDAAAPPQFGVDQVILTMGSAQEATDLAGRIGGNMSSCGTRTLTSQVPKTGAVESTGVGGVEIRGNWYVVTSKIDQAQEQHYRVAVVAAGNRLIYLRSNPTQTFDFTDEAWGQLAARAGERTTQIK</sequence>
<gene>
    <name evidence="3" type="ORF">AADG42_16085</name>
</gene>
<dbReference type="Proteomes" id="UP001442841">
    <property type="component" value="Chromosome"/>
</dbReference>
<feature type="region of interest" description="Disordered" evidence="1">
    <location>
        <begin position="1"/>
        <end position="147"/>
    </location>
</feature>